<keyword evidence="4" id="KW-1185">Reference proteome</keyword>
<reference evidence="3" key="2">
    <citation type="submission" date="2023-05" db="EMBL/GenBank/DDBJ databases">
        <authorList>
            <consortium name="Lawrence Berkeley National Laboratory"/>
            <person name="Steindorff A."/>
            <person name="Hensen N."/>
            <person name="Bonometti L."/>
            <person name="Westerberg I."/>
            <person name="Brannstrom I.O."/>
            <person name="Guillou S."/>
            <person name="Cros-Aarteil S."/>
            <person name="Calhoun S."/>
            <person name="Haridas S."/>
            <person name="Kuo A."/>
            <person name="Mondo S."/>
            <person name="Pangilinan J."/>
            <person name="Riley R."/>
            <person name="Labutti K."/>
            <person name="Andreopoulos B."/>
            <person name="Lipzen A."/>
            <person name="Chen C."/>
            <person name="Yanf M."/>
            <person name="Daum C."/>
            <person name="Ng V."/>
            <person name="Clum A."/>
            <person name="Ohm R."/>
            <person name="Martin F."/>
            <person name="Silar P."/>
            <person name="Natvig D."/>
            <person name="Lalanne C."/>
            <person name="Gautier V."/>
            <person name="Ament-Velasquez S.L."/>
            <person name="Kruys A."/>
            <person name="Hutchinson M.I."/>
            <person name="Powell A.J."/>
            <person name="Barry K."/>
            <person name="Miller A.N."/>
            <person name="Grigoriev I.V."/>
            <person name="Debuchy R."/>
            <person name="Gladieux P."/>
            <person name="Thoren M.H."/>
            <person name="Johannesson H."/>
        </authorList>
    </citation>
    <scope>NUCLEOTIDE SEQUENCE</scope>
    <source>
        <strain evidence="3">CBS 731.68</strain>
    </source>
</reference>
<gene>
    <name evidence="3" type="ORF">N657DRAFT_670121</name>
</gene>
<sequence>MLIKSLAAIAALTFAANVAAMKPYKPSMMKTSERELFGVVRRQDTPGYQPGQAMCGAGATCEEACGAGYTTCASTDNQVHCFNPTVGEVCCPDKSGNSCEKGYYCTADSKGETWCCPDGMDVAACAAAYSITDGLVSQTAPATSTSTSTSTSSSTTSAPSTTTTSSSSSTEKSTTTSVGSFLPTSFLPTSSFVPTNTTSISSVRTPTPSTSSIAEGAGNVVGAANGFALLAAGLAALL</sequence>
<feature type="signal peptide" evidence="2">
    <location>
        <begin position="1"/>
        <end position="20"/>
    </location>
</feature>
<protein>
    <submittedName>
        <fullName evidence="3">Uncharacterized protein</fullName>
    </submittedName>
</protein>
<comment type="caution">
    <text evidence="3">The sequence shown here is derived from an EMBL/GenBank/DDBJ whole genome shotgun (WGS) entry which is preliminary data.</text>
</comment>
<feature type="chain" id="PRO_5043045975" evidence="2">
    <location>
        <begin position="21"/>
        <end position="238"/>
    </location>
</feature>
<dbReference type="RefSeq" id="XP_062649738.1">
    <property type="nucleotide sequence ID" value="XM_062795523.1"/>
</dbReference>
<evidence type="ECO:0000313" key="3">
    <source>
        <dbReference type="EMBL" id="KAK4125967.1"/>
    </source>
</evidence>
<evidence type="ECO:0000256" key="2">
    <source>
        <dbReference type="SAM" id="SignalP"/>
    </source>
</evidence>
<accession>A0AAN6U403</accession>
<feature type="region of interest" description="Disordered" evidence="1">
    <location>
        <begin position="140"/>
        <end position="178"/>
    </location>
</feature>
<keyword evidence="2" id="KW-0732">Signal</keyword>
<evidence type="ECO:0000256" key="1">
    <source>
        <dbReference type="SAM" id="MobiDB-lite"/>
    </source>
</evidence>
<organism evidence="3 4">
    <name type="scientific">Parathielavia appendiculata</name>
    <dbReference type="NCBI Taxonomy" id="2587402"/>
    <lineage>
        <taxon>Eukaryota</taxon>
        <taxon>Fungi</taxon>
        <taxon>Dikarya</taxon>
        <taxon>Ascomycota</taxon>
        <taxon>Pezizomycotina</taxon>
        <taxon>Sordariomycetes</taxon>
        <taxon>Sordariomycetidae</taxon>
        <taxon>Sordariales</taxon>
        <taxon>Chaetomiaceae</taxon>
        <taxon>Parathielavia</taxon>
    </lineage>
</organism>
<feature type="compositionally biased region" description="Low complexity" evidence="1">
    <location>
        <begin position="140"/>
        <end position="177"/>
    </location>
</feature>
<dbReference type="Proteomes" id="UP001302602">
    <property type="component" value="Unassembled WGS sequence"/>
</dbReference>
<dbReference type="AlphaFoldDB" id="A0AAN6U403"/>
<name>A0AAN6U403_9PEZI</name>
<proteinExistence type="predicted"/>
<dbReference type="EMBL" id="MU853225">
    <property type="protein sequence ID" value="KAK4125967.1"/>
    <property type="molecule type" value="Genomic_DNA"/>
</dbReference>
<reference evidence="3" key="1">
    <citation type="journal article" date="2023" name="Mol. Phylogenet. Evol.">
        <title>Genome-scale phylogeny and comparative genomics of the fungal order Sordariales.</title>
        <authorList>
            <person name="Hensen N."/>
            <person name="Bonometti L."/>
            <person name="Westerberg I."/>
            <person name="Brannstrom I.O."/>
            <person name="Guillou S."/>
            <person name="Cros-Aarteil S."/>
            <person name="Calhoun S."/>
            <person name="Haridas S."/>
            <person name="Kuo A."/>
            <person name="Mondo S."/>
            <person name="Pangilinan J."/>
            <person name="Riley R."/>
            <person name="LaButti K."/>
            <person name="Andreopoulos B."/>
            <person name="Lipzen A."/>
            <person name="Chen C."/>
            <person name="Yan M."/>
            <person name="Daum C."/>
            <person name="Ng V."/>
            <person name="Clum A."/>
            <person name="Steindorff A."/>
            <person name="Ohm R.A."/>
            <person name="Martin F."/>
            <person name="Silar P."/>
            <person name="Natvig D.O."/>
            <person name="Lalanne C."/>
            <person name="Gautier V."/>
            <person name="Ament-Velasquez S.L."/>
            <person name="Kruys A."/>
            <person name="Hutchinson M.I."/>
            <person name="Powell A.J."/>
            <person name="Barry K."/>
            <person name="Miller A.N."/>
            <person name="Grigoriev I.V."/>
            <person name="Debuchy R."/>
            <person name="Gladieux P."/>
            <person name="Hiltunen Thoren M."/>
            <person name="Johannesson H."/>
        </authorList>
    </citation>
    <scope>NUCLEOTIDE SEQUENCE</scope>
    <source>
        <strain evidence="3">CBS 731.68</strain>
    </source>
</reference>
<evidence type="ECO:0000313" key="4">
    <source>
        <dbReference type="Proteomes" id="UP001302602"/>
    </source>
</evidence>
<dbReference type="GeneID" id="87832291"/>